<comment type="caution">
    <text evidence="3">The sequence shown here is derived from an EMBL/GenBank/DDBJ whole genome shotgun (WGS) entry which is preliminary data.</text>
</comment>
<dbReference type="STRING" id="1108045.GORHZ_125_00530"/>
<dbReference type="SUPFAM" id="SSF50475">
    <property type="entry name" value="FMN-binding split barrel"/>
    <property type="match status" value="1"/>
</dbReference>
<evidence type="ECO:0000313" key="3">
    <source>
        <dbReference type="EMBL" id="GAB91170.1"/>
    </source>
</evidence>
<dbReference type="InterPro" id="IPR011576">
    <property type="entry name" value="Pyridox_Oxase_N"/>
</dbReference>
<dbReference type="Pfam" id="PF01243">
    <property type="entry name" value="PNPOx_N"/>
    <property type="match status" value="1"/>
</dbReference>
<dbReference type="RefSeq" id="WP_006334458.1">
    <property type="nucleotide sequence ID" value="NZ_BAHC01000125.1"/>
</dbReference>
<evidence type="ECO:0000256" key="1">
    <source>
        <dbReference type="ARBA" id="ARBA00023002"/>
    </source>
</evidence>
<dbReference type="InterPro" id="IPR012349">
    <property type="entry name" value="Split_barrel_FMN-bd"/>
</dbReference>
<dbReference type="eggNOG" id="COG3871">
    <property type="taxonomic scope" value="Bacteria"/>
</dbReference>
<dbReference type="AlphaFoldDB" id="K6VW86"/>
<evidence type="ECO:0000259" key="2">
    <source>
        <dbReference type="Pfam" id="PF01243"/>
    </source>
</evidence>
<name>K6VW86_9ACTN</name>
<gene>
    <name evidence="3" type="ORF">GORHZ_125_00530</name>
</gene>
<proteinExistence type="predicted"/>
<dbReference type="PANTHER" id="PTHR35176">
    <property type="entry name" value="HEME OXYGENASE HI_0854-RELATED"/>
    <property type="match status" value="1"/>
</dbReference>
<dbReference type="InterPro" id="IPR019965">
    <property type="entry name" value="PPOX_F420-dep_Rv2061_put"/>
</dbReference>
<reference evidence="3 4" key="1">
    <citation type="submission" date="2012-08" db="EMBL/GenBank/DDBJ databases">
        <title>Whole genome shotgun sequence of Gordonia rhizosphera NBRC 16068.</title>
        <authorList>
            <person name="Takarada H."/>
            <person name="Isaki S."/>
            <person name="Hosoyama A."/>
            <person name="Tsuchikane K."/>
            <person name="Katsumata H."/>
            <person name="Baba S."/>
            <person name="Ohji S."/>
            <person name="Yamazaki S."/>
            <person name="Fujita N."/>
        </authorList>
    </citation>
    <scope>NUCLEOTIDE SEQUENCE [LARGE SCALE GENOMIC DNA]</scope>
    <source>
        <strain evidence="3 4">NBRC 16068</strain>
    </source>
</reference>
<dbReference type="NCBIfam" id="TIGR03666">
    <property type="entry name" value="Rv2061_F420"/>
    <property type="match status" value="1"/>
</dbReference>
<dbReference type="InterPro" id="IPR052019">
    <property type="entry name" value="F420H2_bilvrd_red/Heme_oxyg"/>
</dbReference>
<dbReference type="GO" id="GO:0005829">
    <property type="term" value="C:cytosol"/>
    <property type="evidence" value="ECO:0007669"/>
    <property type="project" value="TreeGrafter"/>
</dbReference>
<accession>K6VW86</accession>
<dbReference type="Proteomes" id="UP000008363">
    <property type="component" value="Unassembled WGS sequence"/>
</dbReference>
<dbReference type="EMBL" id="BAHC01000125">
    <property type="protein sequence ID" value="GAB91170.1"/>
    <property type="molecule type" value="Genomic_DNA"/>
</dbReference>
<dbReference type="OrthoDB" id="5738083at2"/>
<keyword evidence="1" id="KW-0560">Oxidoreductase</keyword>
<dbReference type="GO" id="GO:0016627">
    <property type="term" value="F:oxidoreductase activity, acting on the CH-CH group of donors"/>
    <property type="evidence" value="ECO:0007669"/>
    <property type="project" value="TreeGrafter"/>
</dbReference>
<dbReference type="PANTHER" id="PTHR35176:SF11">
    <property type="entry name" value="PYRIDOXAMINE 5'-PHOSPHATE OXIDASE FAMILY PROTEIN"/>
    <property type="match status" value="1"/>
</dbReference>
<dbReference type="Gene3D" id="2.30.110.10">
    <property type="entry name" value="Electron Transport, Fmn-binding Protein, Chain A"/>
    <property type="match status" value="1"/>
</dbReference>
<feature type="domain" description="Pyridoxamine 5'-phosphate oxidase N-terminal" evidence="2">
    <location>
        <begin position="14"/>
        <end position="89"/>
    </location>
</feature>
<sequence>MASASNEPFGDAARAKYVQLTSYRKDGTAVSSPLWAASDGDVLFMWTTADSWKVKRIQRDPHVAVQACDARGHKVIGSPVNGTAEILDSVGTERVRGLITDKYGILGWLTVKGSQLRRGKSGTVGLAIRPASGSD</sequence>
<organism evidence="3 4">
    <name type="scientific">Gordonia rhizosphera NBRC 16068</name>
    <dbReference type="NCBI Taxonomy" id="1108045"/>
    <lineage>
        <taxon>Bacteria</taxon>
        <taxon>Bacillati</taxon>
        <taxon>Actinomycetota</taxon>
        <taxon>Actinomycetes</taxon>
        <taxon>Mycobacteriales</taxon>
        <taxon>Gordoniaceae</taxon>
        <taxon>Gordonia</taxon>
    </lineage>
</organism>
<keyword evidence="4" id="KW-1185">Reference proteome</keyword>
<dbReference type="GO" id="GO:0070967">
    <property type="term" value="F:coenzyme F420 binding"/>
    <property type="evidence" value="ECO:0007669"/>
    <property type="project" value="TreeGrafter"/>
</dbReference>
<evidence type="ECO:0000313" key="4">
    <source>
        <dbReference type="Proteomes" id="UP000008363"/>
    </source>
</evidence>
<protein>
    <recommendedName>
        <fullName evidence="2">Pyridoxamine 5'-phosphate oxidase N-terminal domain-containing protein</fullName>
    </recommendedName>
</protein>